<dbReference type="PRINTS" id="PR00419">
    <property type="entry name" value="ADXRDTASE"/>
</dbReference>
<evidence type="ECO:0000256" key="3">
    <source>
        <dbReference type="ARBA" id="ARBA00023002"/>
    </source>
</evidence>
<dbReference type="PANTHER" id="PTHR43734">
    <property type="entry name" value="PHYTOENE DESATURASE"/>
    <property type="match status" value="1"/>
</dbReference>
<comment type="pathway">
    <text evidence="1">Carotenoid biosynthesis.</text>
</comment>
<evidence type="ECO:0000259" key="4">
    <source>
        <dbReference type="Pfam" id="PF01593"/>
    </source>
</evidence>
<gene>
    <name evidence="5" type="primary">carA2</name>
    <name evidence="5" type="ORF">LDC_1780</name>
</gene>
<dbReference type="InterPro" id="IPR014105">
    <property type="entry name" value="Carotenoid/retinoid_OxRdtase"/>
</dbReference>
<dbReference type="Gene3D" id="3.50.50.60">
    <property type="entry name" value="FAD/NAD(P)-binding domain"/>
    <property type="match status" value="2"/>
</dbReference>
<dbReference type="EC" id="1.14.99.-" evidence="5"/>
<name>D9PJR7_9ZZZZ</name>
<protein>
    <submittedName>
        <fullName evidence="5">Phytoene dehydrogenase (Phytoene desaturase)</fullName>
        <ecNumber evidence="5">1.14.99.-</ecNumber>
    </submittedName>
</protein>
<dbReference type="PANTHER" id="PTHR43734:SF1">
    <property type="entry name" value="PHYTOENE DESATURASE"/>
    <property type="match status" value="1"/>
</dbReference>
<organism evidence="5">
    <name type="scientific">sediment metagenome</name>
    <dbReference type="NCBI Taxonomy" id="749907"/>
    <lineage>
        <taxon>unclassified sequences</taxon>
        <taxon>metagenomes</taxon>
        <taxon>ecological metagenomes</taxon>
    </lineage>
</organism>
<keyword evidence="3 5" id="KW-0560">Oxidoreductase</keyword>
<dbReference type="InterPro" id="IPR036188">
    <property type="entry name" value="FAD/NAD-bd_sf"/>
</dbReference>
<dbReference type="SUPFAM" id="SSF51905">
    <property type="entry name" value="FAD/NAD(P)-binding domain"/>
    <property type="match status" value="1"/>
</dbReference>
<reference evidence="5" key="1">
    <citation type="submission" date="2010-07" db="EMBL/GenBank/DDBJ databases">
        <authorList>
            <consortium name="CONSOLIDER consortium CSD2007-00005"/>
            <person name="Guazzaroni M.-E."/>
            <person name="Richter M."/>
            <person name="Garcia-Salamanca A."/>
            <person name="Yarza P."/>
            <person name="Ferrer M."/>
        </authorList>
    </citation>
    <scope>NUCLEOTIDE SEQUENCE</scope>
</reference>
<proteinExistence type="predicted"/>
<sequence>MLNNKKVIVIGAGLGGLSSAAYLAKEGADVTVLEKNDQVGGRAFEIKEKGFMFDAGPSWYLMPDVFEKFFADFGKKPTDYFKLKRLSPAYKIFTEDRKQIIIPSDLEKVYSLFESIEPNGRKKLENYLREAKEKYEISLKNFVYKSYRSPFDFFNLDLITQSQKLTVFKKLQDYVNQNFENDLARKILQYSVVFLGASPNNAPALYSLITHADLNLGVFYPMGGIVEISKAVEKLCREYNVNIKLNESVQKIICKDSYTSKVFTQNSEYDADIVVANADYHHIETQLLDDPYRTIPGEKWDKMVLAPTGFILYLGINKKLNNFEHHNFIWKNDWNEHFKTIFDTKELPKNPSFYFSMPSKTDPSVAPKGKEALFVLIPSAVGVEDSPEVRKHYRDLIINELEKYTGEKIQNHIELEKSFYIKDFEERFNAYKGTGLGLAHTLFQSAIFRPKNFSKKVKNLFYTGQYTNPGTGMPMVLISSKIVLNEIKKIYG</sequence>
<evidence type="ECO:0000256" key="1">
    <source>
        <dbReference type="ARBA" id="ARBA00004829"/>
    </source>
</evidence>
<dbReference type="Pfam" id="PF01593">
    <property type="entry name" value="Amino_oxidase"/>
    <property type="match status" value="1"/>
</dbReference>
<dbReference type="GO" id="GO:0016491">
    <property type="term" value="F:oxidoreductase activity"/>
    <property type="evidence" value="ECO:0007669"/>
    <property type="project" value="UniProtKB-KW"/>
</dbReference>
<comment type="caution">
    <text evidence="5">The sequence shown here is derived from an EMBL/GenBank/DDBJ whole genome shotgun (WGS) entry which is preliminary data.</text>
</comment>
<keyword evidence="2" id="KW-0125">Carotenoid biosynthesis</keyword>
<dbReference type="AlphaFoldDB" id="D9PJR7"/>
<feature type="domain" description="Amine oxidase" evidence="4">
    <location>
        <begin position="14"/>
        <end position="481"/>
    </location>
</feature>
<accession>D9PJR7</accession>
<dbReference type="NCBIfam" id="TIGR02734">
    <property type="entry name" value="crtI_fam"/>
    <property type="match status" value="1"/>
</dbReference>
<evidence type="ECO:0000313" key="5">
    <source>
        <dbReference type="EMBL" id="EFK96181.1"/>
    </source>
</evidence>
<dbReference type="EMBL" id="ADZX01000550">
    <property type="protein sequence ID" value="EFK96181.1"/>
    <property type="molecule type" value="Genomic_DNA"/>
</dbReference>
<dbReference type="GO" id="GO:0016117">
    <property type="term" value="P:carotenoid biosynthetic process"/>
    <property type="evidence" value="ECO:0007669"/>
    <property type="project" value="UniProtKB-KW"/>
</dbReference>
<reference evidence="5" key="2">
    <citation type="journal article" date="2011" name="Microb. Ecol.">
        <title>Taxonomic and Functional Metagenomic Profiling of the Microbial Community in the Anoxic Sediment of a Sub-saline Shallow Lake (Laguna de Carrizo, Central Spain).</title>
        <authorList>
            <person name="Ferrer M."/>
            <person name="Guazzaroni M.E."/>
            <person name="Richter M."/>
            <person name="Garcia-Salamanca A."/>
            <person name="Yarza P."/>
            <person name="Suarez-Suarez A."/>
            <person name="Solano J."/>
            <person name="Alcaide M."/>
            <person name="van Dillewijn P."/>
            <person name="Molina-Henares M.A."/>
            <person name="Lopez-Cortes N."/>
            <person name="Al-Ramahi Y."/>
            <person name="Guerrero C."/>
            <person name="Acosta A."/>
            <person name="de Eugenio L.I."/>
            <person name="Martinez V."/>
            <person name="Marques S."/>
            <person name="Rojo F."/>
            <person name="Santero E."/>
            <person name="Genilloud O."/>
            <person name="Perez-Perez J."/>
            <person name="Rossello-Mora R."/>
            <person name="Ramos J.L."/>
        </authorList>
    </citation>
    <scope>NUCLEOTIDE SEQUENCE</scope>
</reference>
<dbReference type="InterPro" id="IPR002937">
    <property type="entry name" value="Amino_oxidase"/>
</dbReference>
<evidence type="ECO:0000256" key="2">
    <source>
        <dbReference type="ARBA" id="ARBA00022746"/>
    </source>
</evidence>